<keyword evidence="4" id="KW-0677">Repeat</keyword>
<accession>A0A336M260</accession>
<keyword evidence="5 11" id="KW-0863">Zinc-finger</keyword>
<organism evidence="14">
    <name type="scientific">Culicoides sonorensis</name>
    <name type="common">Biting midge</name>
    <dbReference type="NCBI Taxonomy" id="179676"/>
    <lineage>
        <taxon>Eukaryota</taxon>
        <taxon>Metazoa</taxon>
        <taxon>Ecdysozoa</taxon>
        <taxon>Arthropoda</taxon>
        <taxon>Hexapoda</taxon>
        <taxon>Insecta</taxon>
        <taxon>Pterygota</taxon>
        <taxon>Neoptera</taxon>
        <taxon>Endopterygota</taxon>
        <taxon>Diptera</taxon>
        <taxon>Nematocera</taxon>
        <taxon>Chironomoidea</taxon>
        <taxon>Ceratopogonidae</taxon>
        <taxon>Ceratopogoninae</taxon>
        <taxon>Culicoides</taxon>
        <taxon>Monoculicoides</taxon>
    </lineage>
</organism>
<dbReference type="Gene3D" id="3.30.160.60">
    <property type="entry name" value="Classic Zinc Finger"/>
    <property type="match status" value="8"/>
</dbReference>
<feature type="domain" description="C2H2-type" evidence="12">
    <location>
        <begin position="511"/>
        <end position="539"/>
    </location>
</feature>
<dbReference type="SMART" id="SM00355">
    <property type="entry name" value="ZnF_C2H2"/>
    <property type="match status" value="17"/>
</dbReference>
<dbReference type="PROSITE" id="PS50157">
    <property type="entry name" value="ZINC_FINGER_C2H2_2"/>
    <property type="match status" value="11"/>
</dbReference>
<evidence type="ECO:0000256" key="8">
    <source>
        <dbReference type="ARBA" id="ARBA00023125"/>
    </source>
</evidence>
<proteinExistence type="inferred from homology"/>
<dbReference type="FunFam" id="3.30.160.60:FF:001156">
    <property type="entry name" value="Zinc finger protein 407"/>
    <property type="match status" value="1"/>
</dbReference>
<sequence length="700" mass="81572">MEVDEDNICRYCDKTFKNAVIRKRHEKVHTDQAYQCNICSKRIAQKSHWIEHMKKVHLVPAAELQPDTPVIEVIPAPVRDESPPPSEEHFNFIDGKYQCNICPKTFLTISTIRRHNRYHTNPFICDYCGFKSGSKWHLRDHLMGHTRLIDPNQKLVKGRKDSIRKKSSRIFCNECPRYFYSDHDLKGHQRRRHTLTIDKGSDLGRLFEMFGHEKEISDKSEGLAFVGFSNEIEDRLITEVFVKEELVNEEYLDTEFCDQLEGGEVGLYMCSCGISFPKFLDLAHHESTSHPESFKETVESMKDLILKLLCVKESLDDTFEEPTKFETDDFKHCNDTSFNNNDRKEELSDKDLISRNINIECNFCKTEITALFYDTHLFQNHPSEDHVDAKRGQQKYSCNCCAKKFNNLLACVKHIRSADHQLQGTDCDICTMDNFKSLLELNNHRAEAHQNKQQPSCNECEKNFANNRLLKFHMLKHKGLKASRCKMCGCKFLSQEELDRHVVVHENEPTLVCPTCGLEFKGREPLRQHTKNRHSSCKPRSSDVEIMCNICGLLCKGKERLKRHFQRVHMERRLDIECPYCPKKFDSKHDLAKHSATHSKEPKYFCNECDKGFTRKQSLNRHIRVHDDSSKIYTCTFCPKSFRSVSNQKRHIISHTGEKNQFCTECDATYADRSCLNKHMERTHGHSLPGYNKLSTIVKV</sequence>
<dbReference type="OMA" id="FHEKSHE"/>
<dbReference type="GO" id="GO:0005634">
    <property type="term" value="C:nucleus"/>
    <property type="evidence" value="ECO:0007669"/>
    <property type="project" value="UniProtKB-SubCell"/>
</dbReference>
<evidence type="ECO:0000256" key="7">
    <source>
        <dbReference type="ARBA" id="ARBA00023015"/>
    </source>
</evidence>
<evidence type="ECO:0000256" key="2">
    <source>
        <dbReference type="ARBA" id="ARBA00006991"/>
    </source>
</evidence>
<keyword evidence="3" id="KW-0479">Metal-binding</keyword>
<dbReference type="EMBL" id="UFQS01000446">
    <property type="protein sequence ID" value="SSX04031.1"/>
    <property type="molecule type" value="Genomic_DNA"/>
</dbReference>
<feature type="domain" description="C2H2-type" evidence="12">
    <location>
        <begin position="97"/>
        <end position="124"/>
    </location>
</feature>
<feature type="domain" description="C2H2-type" evidence="12">
    <location>
        <begin position="604"/>
        <end position="631"/>
    </location>
</feature>
<comment type="similarity">
    <text evidence="2">Belongs to the krueppel C2H2-type zinc-finger protein family.</text>
</comment>
<dbReference type="AlphaFoldDB" id="A0A336M260"/>
<feature type="domain" description="C2H2-type" evidence="12">
    <location>
        <begin position="661"/>
        <end position="689"/>
    </location>
</feature>
<evidence type="ECO:0000256" key="4">
    <source>
        <dbReference type="ARBA" id="ARBA00022737"/>
    </source>
</evidence>
<feature type="domain" description="C2H2-type" evidence="12">
    <location>
        <begin position="7"/>
        <end position="34"/>
    </location>
</feature>
<dbReference type="SUPFAM" id="SSF57667">
    <property type="entry name" value="beta-beta-alpha zinc fingers"/>
    <property type="match status" value="6"/>
</dbReference>
<dbReference type="GO" id="GO:0003677">
    <property type="term" value="F:DNA binding"/>
    <property type="evidence" value="ECO:0007669"/>
    <property type="project" value="UniProtKB-KW"/>
</dbReference>
<evidence type="ECO:0000313" key="13">
    <source>
        <dbReference type="EMBL" id="SSX04031.1"/>
    </source>
</evidence>
<reference evidence="13" key="1">
    <citation type="submission" date="2018-04" db="EMBL/GenBank/DDBJ databases">
        <authorList>
            <person name="Go L.Y."/>
            <person name="Mitchell J.A."/>
        </authorList>
    </citation>
    <scope>NUCLEOTIDE SEQUENCE</scope>
    <source>
        <tissue evidence="13">Whole organism</tissue>
    </source>
</reference>
<feature type="domain" description="C2H2-type" evidence="12">
    <location>
        <begin position="483"/>
        <end position="510"/>
    </location>
</feature>
<dbReference type="InterPro" id="IPR013087">
    <property type="entry name" value="Znf_C2H2_type"/>
</dbReference>
<keyword evidence="6" id="KW-0862">Zinc</keyword>
<dbReference type="PANTHER" id="PTHR24379:SF127">
    <property type="entry name" value="BLOODY FINGERS-RELATED"/>
    <property type="match status" value="1"/>
</dbReference>
<feature type="domain" description="C2H2-type" evidence="12">
    <location>
        <begin position="576"/>
        <end position="603"/>
    </location>
</feature>
<reference evidence="14" key="2">
    <citation type="submission" date="2018-07" db="EMBL/GenBank/DDBJ databases">
        <authorList>
            <person name="Quirk P.G."/>
            <person name="Krulwich T.A."/>
        </authorList>
    </citation>
    <scope>NUCLEOTIDE SEQUENCE</scope>
</reference>
<feature type="domain" description="C2H2-type" evidence="12">
    <location>
        <begin position="455"/>
        <end position="482"/>
    </location>
</feature>
<evidence type="ECO:0000256" key="9">
    <source>
        <dbReference type="ARBA" id="ARBA00023163"/>
    </source>
</evidence>
<evidence type="ECO:0000256" key="11">
    <source>
        <dbReference type="PROSITE-ProRule" id="PRU00042"/>
    </source>
</evidence>
<dbReference type="PANTHER" id="PTHR24379">
    <property type="entry name" value="KRAB AND ZINC FINGER DOMAIN-CONTAINING"/>
    <property type="match status" value="1"/>
</dbReference>
<keyword evidence="7" id="KW-0805">Transcription regulation</keyword>
<evidence type="ECO:0000256" key="3">
    <source>
        <dbReference type="ARBA" id="ARBA00022723"/>
    </source>
</evidence>
<keyword evidence="10" id="KW-0539">Nucleus</keyword>
<evidence type="ECO:0000256" key="10">
    <source>
        <dbReference type="ARBA" id="ARBA00023242"/>
    </source>
</evidence>
<comment type="subcellular location">
    <subcellularLocation>
        <location evidence="1">Nucleus</location>
    </subcellularLocation>
</comment>
<dbReference type="EMBL" id="UFQT01000446">
    <property type="protein sequence ID" value="SSX24396.1"/>
    <property type="molecule type" value="Genomic_DNA"/>
</dbReference>
<keyword evidence="8" id="KW-0238">DNA-binding</keyword>
<dbReference type="PROSITE" id="PS00028">
    <property type="entry name" value="ZINC_FINGER_C2H2_1"/>
    <property type="match status" value="13"/>
</dbReference>
<dbReference type="InterPro" id="IPR036236">
    <property type="entry name" value="Znf_C2H2_sf"/>
</dbReference>
<dbReference type="Pfam" id="PF00096">
    <property type="entry name" value="zf-C2H2"/>
    <property type="match status" value="4"/>
</dbReference>
<dbReference type="GO" id="GO:0008270">
    <property type="term" value="F:zinc ion binding"/>
    <property type="evidence" value="ECO:0007669"/>
    <property type="project" value="UniProtKB-KW"/>
</dbReference>
<evidence type="ECO:0000256" key="5">
    <source>
        <dbReference type="ARBA" id="ARBA00022771"/>
    </source>
</evidence>
<feature type="domain" description="C2H2-type" evidence="12">
    <location>
        <begin position="34"/>
        <end position="57"/>
    </location>
</feature>
<evidence type="ECO:0000256" key="1">
    <source>
        <dbReference type="ARBA" id="ARBA00004123"/>
    </source>
</evidence>
<feature type="domain" description="C2H2-type" evidence="12">
    <location>
        <begin position="633"/>
        <end position="660"/>
    </location>
</feature>
<protein>
    <submittedName>
        <fullName evidence="14">CSON010768 protein</fullName>
    </submittedName>
</protein>
<dbReference type="VEuPathDB" id="VectorBase:CSON010768"/>
<evidence type="ECO:0000313" key="14">
    <source>
        <dbReference type="EMBL" id="SSX24396.1"/>
    </source>
</evidence>
<name>A0A336M260_CULSO</name>
<gene>
    <name evidence="14" type="primary">CSON010768</name>
</gene>
<feature type="domain" description="C2H2-type" evidence="12">
    <location>
        <begin position="170"/>
        <end position="194"/>
    </location>
</feature>
<evidence type="ECO:0000259" key="12">
    <source>
        <dbReference type="PROSITE" id="PS50157"/>
    </source>
</evidence>
<keyword evidence="9" id="KW-0804">Transcription</keyword>
<evidence type="ECO:0000256" key="6">
    <source>
        <dbReference type="ARBA" id="ARBA00022833"/>
    </source>
</evidence>